<proteinExistence type="predicted"/>
<dbReference type="VEuPathDB" id="VectorBase:MDOMA2_008179"/>
<comment type="subcellular location">
    <subcellularLocation>
        <location evidence="1">Nucleus</location>
    </subcellularLocation>
</comment>
<dbReference type="PROSITE" id="PS51253">
    <property type="entry name" value="HTH_CENPB"/>
    <property type="match status" value="1"/>
</dbReference>
<dbReference type="InterPro" id="IPR009057">
    <property type="entry name" value="Homeodomain-like_sf"/>
</dbReference>
<keyword evidence="2" id="KW-0238">DNA-binding</keyword>
<dbReference type="RefSeq" id="XP_005183957.2">
    <property type="nucleotide sequence ID" value="XM_005183900.2"/>
</dbReference>
<dbReference type="eggNOG" id="ENOG502T8DH">
    <property type="taxonomic scope" value="Eukaryota"/>
</dbReference>
<dbReference type="OrthoDB" id="8043893at2759"/>
<dbReference type="InterPro" id="IPR006600">
    <property type="entry name" value="HTH_CenpB_DNA-bd_dom"/>
</dbReference>
<evidence type="ECO:0000256" key="2">
    <source>
        <dbReference type="ARBA" id="ARBA00023125"/>
    </source>
</evidence>
<evidence type="ECO:0000256" key="1">
    <source>
        <dbReference type="ARBA" id="ARBA00004123"/>
    </source>
</evidence>
<sequence length="320" mass="36786">MANCPANLWDDYKTRNILSISDRVQVIRMYDSYLTKPTYQSIASKFDCSAKQIKNIIANRESILKQFEEACRTQNGAHLRTDVVQKRQEKIEFLGKVMYEYIQRVMFHGQRIDDDIVRQKALQIKECIAIENFQPNGTWLEDFKMTYGIPAFDRETLRNNIPITGVKRPHLNAIDMIQYVSRLEQEQRLNTKKRKLPMYGSNNSPSNMLEPTIVYEAIDDGCSDDNNDGGDDVQEVQVIAGQEQYQLEIPKNSNPAKRPRPSSNVNNTNNSDEPFPDIVSVGVALKHLKALEEYAMLNDNFRAIGLLTQLEEIFKKQGKS</sequence>
<evidence type="ECO:0000256" key="3">
    <source>
        <dbReference type="SAM" id="MobiDB-lite"/>
    </source>
</evidence>
<dbReference type="SUPFAM" id="SSF46689">
    <property type="entry name" value="Homeodomain-like"/>
    <property type="match status" value="1"/>
</dbReference>
<feature type="region of interest" description="Disordered" evidence="3">
    <location>
        <begin position="244"/>
        <end position="275"/>
    </location>
</feature>
<evidence type="ECO:0000313" key="5">
    <source>
        <dbReference type="Proteomes" id="UP001652621"/>
    </source>
</evidence>
<name>A0A9J7I254_MUSDO</name>
<organism evidence="5 6">
    <name type="scientific">Musca domestica</name>
    <name type="common">House fly</name>
    <dbReference type="NCBI Taxonomy" id="7370"/>
    <lineage>
        <taxon>Eukaryota</taxon>
        <taxon>Metazoa</taxon>
        <taxon>Ecdysozoa</taxon>
        <taxon>Arthropoda</taxon>
        <taxon>Hexapoda</taxon>
        <taxon>Insecta</taxon>
        <taxon>Pterygota</taxon>
        <taxon>Neoptera</taxon>
        <taxon>Endopterygota</taxon>
        <taxon>Diptera</taxon>
        <taxon>Brachycera</taxon>
        <taxon>Muscomorpha</taxon>
        <taxon>Muscoidea</taxon>
        <taxon>Muscidae</taxon>
        <taxon>Musca</taxon>
    </lineage>
</organism>
<dbReference type="Pfam" id="PF03221">
    <property type="entry name" value="HTH_Tnp_Tc5"/>
    <property type="match status" value="1"/>
</dbReference>
<dbReference type="GeneID" id="101892276"/>
<dbReference type="SMART" id="SM00674">
    <property type="entry name" value="CENPB"/>
    <property type="match status" value="1"/>
</dbReference>
<evidence type="ECO:0000313" key="6">
    <source>
        <dbReference type="RefSeq" id="XP_005183957.2"/>
    </source>
</evidence>
<keyword evidence="5" id="KW-1185">Reference proteome</keyword>
<dbReference type="VEuPathDB" id="VectorBase:MDOA014389"/>
<accession>A0A9J7I254</accession>
<reference evidence="6" key="1">
    <citation type="submission" date="2025-08" db="UniProtKB">
        <authorList>
            <consortium name="RefSeq"/>
        </authorList>
    </citation>
    <scope>IDENTIFICATION</scope>
    <source>
        <strain evidence="6">Aabys</strain>
        <tissue evidence="6">Whole body</tissue>
    </source>
</reference>
<dbReference type="Gene3D" id="1.10.10.60">
    <property type="entry name" value="Homeodomain-like"/>
    <property type="match status" value="2"/>
</dbReference>
<gene>
    <name evidence="6" type="primary">LOC101892276</name>
</gene>
<protein>
    <submittedName>
        <fullName evidence="6">Uncharacterized protein LOC101892276</fullName>
    </submittedName>
</protein>
<feature type="compositionally biased region" description="Polar residues" evidence="3">
    <location>
        <begin position="251"/>
        <end position="272"/>
    </location>
</feature>
<dbReference type="Proteomes" id="UP001652621">
    <property type="component" value="Unplaced"/>
</dbReference>
<feature type="domain" description="HTH CENPB-type" evidence="4">
    <location>
        <begin position="82"/>
        <end position="153"/>
    </location>
</feature>
<evidence type="ECO:0000259" key="4">
    <source>
        <dbReference type="PROSITE" id="PS51253"/>
    </source>
</evidence>